<feature type="region of interest" description="Disordered" evidence="1">
    <location>
        <begin position="1"/>
        <end position="26"/>
    </location>
</feature>
<dbReference type="AlphaFoldDB" id="A0A8T1VVI2"/>
<protein>
    <submittedName>
        <fullName evidence="2">Uncharacterized protein</fullName>
    </submittedName>
</protein>
<name>A0A8T1VVI2_9STRA</name>
<feature type="compositionally biased region" description="Basic and acidic residues" evidence="1">
    <location>
        <begin position="235"/>
        <end position="245"/>
    </location>
</feature>
<feature type="region of interest" description="Disordered" evidence="1">
    <location>
        <begin position="232"/>
        <end position="257"/>
    </location>
</feature>
<gene>
    <name evidence="2" type="ORF">PHYPSEUDO_001661</name>
</gene>
<dbReference type="Proteomes" id="UP000694044">
    <property type="component" value="Unassembled WGS sequence"/>
</dbReference>
<organism evidence="2 3">
    <name type="scientific">Phytophthora pseudosyringae</name>
    <dbReference type="NCBI Taxonomy" id="221518"/>
    <lineage>
        <taxon>Eukaryota</taxon>
        <taxon>Sar</taxon>
        <taxon>Stramenopiles</taxon>
        <taxon>Oomycota</taxon>
        <taxon>Peronosporomycetes</taxon>
        <taxon>Peronosporales</taxon>
        <taxon>Peronosporaceae</taxon>
        <taxon>Phytophthora</taxon>
    </lineage>
</organism>
<accession>A0A8T1VVI2</accession>
<sequence length="257" mass="28256">MRHEARQRARQRRQRSQETSRRRRSLCRTARTVDHPFWKRGSATLATADSDAACLPVRIRQKPWRCLQWQIAAGNARRTCRREALVHRHRAASLDGARYSLSRIDRLGGLASPSPGSLAPTQRELQPFWPAAKLQRSCEALLNGATCPGQCAPAARRKREDVLAGVVLLSFRSVMAGHERNIARANPSSHSHQELGALQAVDERVGLMGSDIFFFSGCEHGSAAIIVAATAAPEEASRPPKEESRGSCSAPKARGDI</sequence>
<evidence type="ECO:0000313" key="3">
    <source>
        <dbReference type="Proteomes" id="UP000694044"/>
    </source>
</evidence>
<comment type="caution">
    <text evidence="2">The sequence shown here is derived from an EMBL/GenBank/DDBJ whole genome shotgun (WGS) entry which is preliminary data.</text>
</comment>
<evidence type="ECO:0000256" key="1">
    <source>
        <dbReference type="SAM" id="MobiDB-lite"/>
    </source>
</evidence>
<reference evidence="2" key="1">
    <citation type="submission" date="2021-02" db="EMBL/GenBank/DDBJ databases">
        <authorList>
            <person name="Palmer J.M."/>
        </authorList>
    </citation>
    <scope>NUCLEOTIDE SEQUENCE</scope>
    <source>
        <strain evidence="2">SCRP734</strain>
    </source>
</reference>
<proteinExistence type="predicted"/>
<dbReference type="EMBL" id="JAGDFM010000125">
    <property type="protein sequence ID" value="KAG7385287.1"/>
    <property type="molecule type" value="Genomic_DNA"/>
</dbReference>
<evidence type="ECO:0000313" key="2">
    <source>
        <dbReference type="EMBL" id="KAG7385287.1"/>
    </source>
</evidence>
<keyword evidence="3" id="KW-1185">Reference proteome</keyword>